<evidence type="ECO:0000313" key="1">
    <source>
        <dbReference type="Proteomes" id="UP000036681"/>
    </source>
</evidence>
<proteinExistence type="predicted"/>
<evidence type="ECO:0000313" key="2">
    <source>
        <dbReference type="WBParaSite" id="ALUE_0000436301-mRNA-1"/>
    </source>
</evidence>
<accession>A0A0M3HQH8</accession>
<protein>
    <submittedName>
        <fullName evidence="2">Uncharacterized protein</fullName>
    </submittedName>
</protein>
<dbReference type="Proteomes" id="UP000036681">
    <property type="component" value="Unplaced"/>
</dbReference>
<sequence length="113" mass="13303">MVTRSNEINGEEDCEGADGTRTIGNDVSVRRWKGRRGADFGDRLLWSYALRTFRARGSRTCFKYQTRAPSHFLVELGMRARRDVFWRRTLGPQDRLTENFSIRAEDFFCDRFL</sequence>
<organism evidence="1 2">
    <name type="scientific">Ascaris lumbricoides</name>
    <name type="common">Giant roundworm</name>
    <dbReference type="NCBI Taxonomy" id="6252"/>
    <lineage>
        <taxon>Eukaryota</taxon>
        <taxon>Metazoa</taxon>
        <taxon>Ecdysozoa</taxon>
        <taxon>Nematoda</taxon>
        <taxon>Chromadorea</taxon>
        <taxon>Rhabditida</taxon>
        <taxon>Spirurina</taxon>
        <taxon>Ascaridomorpha</taxon>
        <taxon>Ascaridoidea</taxon>
        <taxon>Ascarididae</taxon>
        <taxon>Ascaris</taxon>
    </lineage>
</organism>
<reference evidence="2" key="1">
    <citation type="submission" date="2017-02" db="UniProtKB">
        <authorList>
            <consortium name="WormBaseParasite"/>
        </authorList>
    </citation>
    <scope>IDENTIFICATION</scope>
</reference>
<keyword evidence="1" id="KW-1185">Reference proteome</keyword>
<dbReference type="WBParaSite" id="ALUE_0000436301-mRNA-1">
    <property type="protein sequence ID" value="ALUE_0000436301-mRNA-1"/>
    <property type="gene ID" value="ALUE_0000436301"/>
</dbReference>
<name>A0A0M3HQH8_ASCLU</name>
<dbReference type="AlphaFoldDB" id="A0A0M3HQH8"/>